<evidence type="ECO:0000256" key="5">
    <source>
        <dbReference type="ARBA" id="ARBA00022692"/>
    </source>
</evidence>
<keyword evidence="5 14" id="KW-0812">Transmembrane</keyword>
<evidence type="ECO:0000256" key="16">
    <source>
        <dbReference type="SAM" id="MobiDB-lite"/>
    </source>
</evidence>
<keyword evidence="15" id="KW-0175">Coiled coil</keyword>
<feature type="transmembrane region" description="Helical" evidence="14">
    <location>
        <begin position="719"/>
        <end position="740"/>
    </location>
</feature>
<dbReference type="Gene3D" id="1.10.8.60">
    <property type="match status" value="1"/>
</dbReference>
<keyword evidence="8" id="KW-0303">Gap junction</keyword>
<keyword evidence="6" id="KW-0547">Nucleotide-binding</keyword>
<name>A0AAF3ESE8_9BILA</name>
<comment type="subcellular location">
    <subcellularLocation>
        <location evidence="1">Cell junction</location>
        <location evidence="1">Gap junction</location>
    </subcellularLocation>
    <subcellularLocation>
        <location evidence="2 14">Cell membrane</location>
        <topology evidence="2 14">Multi-pass membrane protein</topology>
    </subcellularLocation>
</comment>
<feature type="domain" description="Clp ATPase C-terminal" evidence="18">
    <location>
        <begin position="414"/>
        <end position="507"/>
    </location>
</feature>
<protein>
    <recommendedName>
        <fullName evidence="14">Innexin</fullName>
    </recommendedName>
</protein>
<feature type="coiled-coil region" evidence="15">
    <location>
        <begin position="889"/>
        <end position="928"/>
    </location>
</feature>
<keyword evidence="10 14" id="KW-1133">Transmembrane helix</keyword>
<dbReference type="InterPro" id="IPR003959">
    <property type="entry name" value="ATPase_AAA_core"/>
</dbReference>
<proteinExistence type="inferred from homology"/>
<dbReference type="InterPro" id="IPR050052">
    <property type="entry name" value="ATP-dep_Clp_protease_ClpX"/>
</dbReference>
<keyword evidence="13 14" id="KW-0407">Ion channel</keyword>
<dbReference type="GO" id="GO:0005524">
    <property type="term" value="F:ATP binding"/>
    <property type="evidence" value="ECO:0007669"/>
    <property type="project" value="UniProtKB-KW"/>
</dbReference>
<evidence type="ECO:0000256" key="2">
    <source>
        <dbReference type="ARBA" id="ARBA00004651"/>
    </source>
</evidence>
<evidence type="ECO:0000256" key="8">
    <source>
        <dbReference type="ARBA" id="ARBA00022868"/>
    </source>
</evidence>
<evidence type="ECO:0000256" key="6">
    <source>
        <dbReference type="ARBA" id="ARBA00022741"/>
    </source>
</evidence>
<organism evidence="19 20">
    <name type="scientific">Mesorhabditis belari</name>
    <dbReference type="NCBI Taxonomy" id="2138241"/>
    <lineage>
        <taxon>Eukaryota</taxon>
        <taxon>Metazoa</taxon>
        <taxon>Ecdysozoa</taxon>
        <taxon>Nematoda</taxon>
        <taxon>Chromadorea</taxon>
        <taxon>Rhabditida</taxon>
        <taxon>Rhabditina</taxon>
        <taxon>Rhabditomorpha</taxon>
        <taxon>Rhabditoidea</taxon>
        <taxon>Rhabditidae</taxon>
        <taxon>Mesorhabditinae</taxon>
        <taxon>Mesorhabditis</taxon>
    </lineage>
</organism>
<dbReference type="InterPro" id="IPR000990">
    <property type="entry name" value="Innexin"/>
</dbReference>
<dbReference type="GO" id="GO:0051603">
    <property type="term" value="P:proteolysis involved in protein catabolic process"/>
    <property type="evidence" value="ECO:0007669"/>
    <property type="project" value="TreeGrafter"/>
</dbReference>
<accession>A0AAF3ESE8</accession>
<dbReference type="GO" id="GO:0016887">
    <property type="term" value="F:ATP hydrolysis activity"/>
    <property type="evidence" value="ECO:0007669"/>
    <property type="project" value="InterPro"/>
</dbReference>
<keyword evidence="3 14" id="KW-0813">Transport</keyword>
<dbReference type="PRINTS" id="PR01262">
    <property type="entry name" value="INNEXIN"/>
</dbReference>
<evidence type="ECO:0000256" key="9">
    <source>
        <dbReference type="ARBA" id="ARBA00022949"/>
    </source>
</evidence>
<evidence type="ECO:0000256" key="14">
    <source>
        <dbReference type="RuleBase" id="RU010713"/>
    </source>
</evidence>
<evidence type="ECO:0000256" key="1">
    <source>
        <dbReference type="ARBA" id="ARBA00004610"/>
    </source>
</evidence>
<dbReference type="CDD" id="cd19497">
    <property type="entry name" value="RecA-like_ClpX"/>
    <property type="match status" value="1"/>
</dbReference>
<dbReference type="Proteomes" id="UP000887575">
    <property type="component" value="Unassembled WGS sequence"/>
</dbReference>
<evidence type="ECO:0000259" key="18">
    <source>
        <dbReference type="SMART" id="SM01086"/>
    </source>
</evidence>
<dbReference type="PROSITE" id="PS51013">
    <property type="entry name" value="PANNEXIN"/>
    <property type="match status" value="1"/>
</dbReference>
<evidence type="ECO:0000256" key="7">
    <source>
        <dbReference type="ARBA" id="ARBA00022840"/>
    </source>
</evidence>
<dbReference type="GO" id="GO:0034220">
    <property type="term" value="P:monoatomic ion transmembrane transport"/>
    <property type="evidence" value="ECO:0007669"/>
    <property type="project" value="UniProtKB-KW"/>
</dbReference>
<dbReference type="GO" id="GO:0005886">
    <property type="term" value="C:plasma membrane"/>
    <property type="evidence" value="ECO:0007669"/>
    <property type="project" value="UniProtKB-SubCell"/>
</dbReference>
<gene>
    <name evidence="14" type="primary">inx</name>
</gene>
<feature type="transmembrane region" description="Helical" evidence="14">
    <location>
        <begin position="634"/>
        <end position="657"/>
    </location>
</feature>
<dbReference type="PANTHER" id="PTHR48102:SF10">
    <property type="entry name" value="ATP-DEPENDENT CLP PROTEASE ATP-BINDING SUBUNIT CLPX"/>
    <property type="match status" value="1"/>
</dbReference>
<dbReference type="SMART" id="SM00382">
    <property type="entry name" value="AAA"/>
    <property type="match status" value="1"/>
</dbReference>
<feature type="transmembrane region" description="Helical" evidence="14">
    <location>
        <begin position="809"/>
        <end position="834"/>
    </location>
</feature>
<sequence length="981" mass="111444">MIGSQTRRFVLIARNSRRRPHRTHYTQITRCRLALGKSSVERVLSVPSGPSPILLPVSSFNSTRSSTVSLNQSQKRLGFSTHSVPYPQEIVRFLDKHVIGQEEAKRVLAVGVYQHYLRLLHNLEVEEAKLIRELAREAENQKLRQALDRKTLFRIKDGQAYFDEDPGEPDFRSRRDRLVDDLAVGRERMSAMKGINETEFAIEKSNILLGGPSGSGKTYLTQRLAEILNVPMALCDCTTLTQAGYVGDDVESVIQRLLQNANGDVERAEMGIVFLDEIDKINTSADQLHSTGNRDVSGRGVQTGLLKLVEGHVVKVKNPLNPTQKVNVNTTNILFIGSGAFSGLENVVARRLEQRSLGFGSSSKGILLEEKNEDTLASQKDELTRKVDQGDLINYGLIPEFVGRFPVFVPFHSINRVLMKRILLEPKNNLIAQAQRLFSLDGITLNFTQCAVQAIADEATGRKTGARALRSILERVLLEAKFQVPGSNVQRIVFDGASVRGEKKPFLNVTFEWYTWPLFSFKMFVTIPFVDRFLNLEANLIHRMKTSDFVDRLHNVATPWLLAFFVILVGTKMRFGDPINCMFPPEIDDVSAWQPYFNQFCFVTNTYKYNSIESADGDYYINHQFASTVNYYQWVPFLLAAQMVAFCLPAIFSQIFIQKSALMFENVIKFAKNYGKVIGDPKKAPIQLEAIGACLISTYFYKQNKQVFFTRSIATFGYIIYKILCIINIIIQMGVIAYFLGIDNWQMGFTQIKATLDVDLLKNPGFGLFPRTVVCHAEKSVSGGQEYEDQPFQYDFECILPINYINEKLFLFIWCWYMMMLCLTICNLFGWLIFLSMPDFGGKHLYIKSGKRVDISQRPIYKQFFSGLGVDGRLLFAFISTHAGDLVVVNIIEEILKQLAAKRLEAEKKKEEDENEKEDIHLKAQKKNWNGPDVISLHPDDTNDEMPLFFKNTPRHSPSLNLNVLRPTPPRPLPSAPKNIR</sequence>
<evidence type="ECO:0000259" key="17">
    <source>
        <dbReference type="SMART" id="SM00382"/>
    </source>
</evidence>
<keyword evidence="9" id="KW-0965">Cell junction</keyword>
<keyword evidence="19" id="KW-1185">Reference proteome</keyword>
<evidence type="ECO:0000313" key="19">
    <source>
        <dbReference type="Proteomes" id="UP000887575"/>
    </source>
</evidence>
<evidence type="ECO:0000256" key="10">
    <source>
        <dbReference type="ARBA" id="ARBA00022989"/>
    </source>
</evidence>
<dbReference type="Pfam" id="PF00876">
    <property type="entry name" value="Innexin"/>
    <property type="match status" value="1"/>
</dbReference>
<dbReference type="SMART" id="SM01086">
    <property type="entry name" value="ClpB_D2-small"/>
    <property type="match status" value="1"/>
</dbReference>
<evidence type="ECO:0000256" key="15">
    <source>
        <dbReference type="SAM" id="Coils"/>
    </source>
</evidence>
<keyword evidence="11 14" id="KW-0406">Ion transport</keyword>
<dbReference type="InterPro" id="IPR027417">
    <property type="entry name" value="P-loop_NTPase"/>
</dbReference>
<dbReference type="PANTHER" id="PTHR48102">
    <property type="entry name" value="ATP-DEPENDENT CLP PROTEASE ATP-BINDING SUBUNIT CLPX-LIKE, MITOCHONDRIAL-RELATED"/>
    <property type="match status" value="1"/>
</dbReference>
<reference evidence="20" key="1">
    <citation type="submission" date="2024-02" db="UniProtKB">
        <authorList>
            <consortium name="WormBaseParasite"/>
        </authorList>
    </citation>
    <scope>IDENTIFICATION</scope>
</reference>
<evidence type="ECO:0000256" key="4">
    <source>
        <dbReference type="ARBA" id="ARBA00022475"/>
    </source>
</evidence>
<dbReference type="Pfam" id="PF10431">
    <property type="entry name" value="ClpB_D2-small"/>
    <property type="match status" value="1"/>
</dbReference>
<keyword evidence="7" id="KW-0067">ATP-binding</keyword>
<keyword evidence="12 14" id="KW-0472">Membrane</keyword>
<dbReference type="AlphaFoldDB" id="A0AAF3ESE8"/>
<comment type="similarity">
    <text evidence="14">Belongs to the pannexin family.</text>
</comment>
<dbReference type="GO" id="GO:0005921">
    <property type="term" value="C:gap junction"/>
    <property type="evidence" value="ECO:0007669"/>
    <property type="project" value="UniProtKB-SubCell"/>
</dbReference>
<evidence type="ECO:0000256" key="13">
    <source>
        <dbReference type="ARBA" id="ARBA00023303"/>
    </source>
</evidence>
<feature type="region of interest" description="Disordered" evidence="16">
    <location>
        <begin position="945"/>
        <end position="981"/>
    </location>
</feature>
<comment type="function">
    <text evidence="14">Structural component of the gap junctions.</text>
</comment>
<evidence type="ECO:0000256" key="3">
    <source>
        <dbReference type="ARBA" id="ARBA00022448"/>
    </source>
</evidence>
<dbReference type="WBParaSite" id="MBELARI_LOCUS17060">
    <property type="protein sequence ID" value="MBELARI_LOCUS17060"/>
    <property type="gene ID" value="MBELARI_LOCUS17060"/>
</dbReference>
<dbReference type="InterPro" id="IPR019489">
    <property type="entry name" value="Clp_ATPase_C"/>
</dbReference>
<dbReference type="SUPFAM" id="SSF52540">
    <property type="entry name" value="P-loop containing nucleoside triphosphate hydrolases"/>
    <property type="match status" value="1"/>
</dbReference>
<dbReference type="Gene3D" id="3.40.50.300">
    <property type="entry name" value="P-loop containing nucleotide triphosphate hydrolases"/>
    <property type="match status" value="1"/>
</dbReference>
<feature type="domain" description="AAA+ ATPase" evidence="17">
    <location>
        <begin position="203"/>
        <end position="320"/>
    </location>
</feature>
<evidence type="ECO:0000256" key="12">
    <source>
        <dbReference type="ARBA" id="ARBA00023136"/>
    </source>
</evidence>
<dbReference type="InterPro" id="IPR003593">
    <property type="entry name" value="AAA+_ATPase"/>
</dbReference>
<keyword evidence="4" id="KW-1003">Cell membrane</keyword>
<dbReference type="GO" id="GO:0005759">
    <property type="term" value="C:mitochondrial matrix"/>
    <property type="evidence" value="ECO:0007669"/>
    <property type="project" value="TreeGrafter"/>
</dbReference>
<dbReference type="Pfam" id="PF07724">
    <property type="entry name" value="AAA_2"/>
    <property type="match status" value="1"/>
</dbReference>
<feature type="transmembrane region" description="Helical" evidence="14">
    <location>
        <begin position="555"/>
        <end position="575"/>
    </location>
</feature>
<evidence type="ECO:0000313" key="20">
    <source>
        <dbReference type="WBParaSite" id="MBELARI_LOCUS17060"/>
    </source>
</evidence>
<evidence type="ECO:0000256" key="11">
    <source>
        <dbReference type="ARBA" id="ARBA00023065"/>
    </source>
</evidence>